<dbReference type="Gene3D" id="3.40.1280.10">
    <property type="match status" value="1"/>
</dbReference>
<gene>
    <name evidence="6" type="ORF">ULMS_25580</name>
</gene>
<dbReference type="GO" id="GO:0008173">
    <property type="term" value="F:RNA methyltransferase activity"/>
    <property type="evidence" value="ECO:0007669"/>
    <property type="project" value="InterPro"/>
</dbReference>
<evidence type="ECO:0000259" key="4">
    <source>
        <dbReference type="Pfam" id="PF00588"/>
    </source>
</evidence>
<reference evidence="6 7" key="1">
    <citation type="submission" date="2019-08" db="EMBL/GenBank/DDBJ databases">
        <title>Ulvibacter marinistellae sp. nov., isolated from a starfish, Patiria pectinifera.</title>
        <authorList>
            <person name="Kawano K."/>
            <person name="Ushijima N."/>
            <person name="Kihara M."/>
            <person name="Itoh H."/>
        </authorList>
    </citation>
    <scope>NUCLEOTIDE SEQUENCE [LARGE SCALE GENOMIC DNA]</scope>
    <source>
        <strain evidence="6 7">KK4</strain>
    </source>
</reference>
<dbReference type="InterPro" id="IPR053888">
    <property type="entry name" value="MRM3-like_sub_bind"/>
</dbReference>
<dbReference type="GO" id="GO:0032259">
    <property type="term" value="P:methylation"/>
    <property type="evidence" value="ECO:0007669"/>
    <property type="project" value="UniProtKB-KW"/>
</dbReference>
<dbReference type="PANTHER" id="PTHR43191">
    <property type="entry name" value="RRNA METHYLTRANSFERASE 3"/>
    <property type="match status" value="1"/>
</dbReference>
<keyword evidence="7" id="KW-1185">Reference proteome</keyword>
<evidence type="ECO:0000259" key="5">
    <source>
        <dbReference type="Pfam" id="PF22435"/>
    </source>
</evidence>
<dbReference type="Proteomes" id="UP000326994">
    <property type="component" value="Unassembled WGS sequence"/>
</dbReference>
<dbReference type="EMBL" id="BKCF01000005">
    <property type="protein sequence ID" value="GEQ87050.1"/>
    <property type="molecule type" value="Genomic_DNA"/>
</dbReference>
<organism evidence="6 7">
    <name type="scientific">Patiriisocius marinistellae</name>
    <dbReference type="NCBI Taxonomy" id="2494560"/>
    <lineage>
        <taxon>Bacteria</taxon>
        <taxon>Pseudomonadati</taxon>
        <taxon>Bacteroidota</taxon>
        <taxon>Flavobacteriia</taxon>
        <taxon>Flavobacteriales</taxon>
        <taxon>Flavobacteriaceae</taxon>
        <taxon>Patiriisocius</taxon>
    </lineage>
</organism>
<dbReference type="CDD" id="cd18109">
    <property type="entry name" value="SpoU-like_RNA-MTase"/>
    <property type="match status" value="1"/>
</dbReference>
<accession>A0A5J4FXP6</accession>
<comment type="caution">
    <text evidence="6">The sequence shown here is derived from an EMBL/GenBank/DDBJ whole genome shotgun (WGS) entry which is preliminary data.</text>
</comment>
<dbReference type="SUPFAM" id="SSF75217">
    <property type="entry name" value="alpha/beta knot"/>
    <property type="match status" value="1"/>
</dbReference>
<dbReference type="GO" id="GO:0003723">
    <property type="term" value="F:RNA binding"/>
    <property type="evidence" value="ECO:0007669"/>
    <property type="project" value="InterPro"/>
</dbReference>
<dbReference type="GO" id="GO:0006396">
    <property type="term" value="P:RNA processing"/>
    <property type="evidence" value="ECO:0007669"/>
    <property type="project" value="InterPro"/>
</dbReference>
<evidence type="ECO:0000313" key="6">
    <source>
        <dbReference type="EMBL" id="GEQ87050.1"/>
    </source>
</evidence>
<keyword evidence="2 6" id="KW-0489">Methyltransferase</keyword>
<dbReference type="Pfam" id="PF22435">
    <property type="entry name" value="MRM3-like_sub_bind"/>
    <property type="match status" value="1"/>
</dbReference>
<keyword evidence="3 6" id="KW-0808">Transferase</keyword>
<feature type="domain" description="tRNA/rRNA methyltransferase SpoU type" evidence="4">
    <location>
        <begin position="96"/>
        <end position="233"/>
    </location>
</feature>
<dbReference type="AlphaFoldDB" id="A0A5J4FXP6"/>
<protein>
    <submittedName>
        <fullName evidence="6">RNA methyltransferase</fullName>
    </submittedName>
</protein>
<dbReference type="RefSeq" id="WP_151894965.1">
    <property type="nucleotide sequence ID" value="NZ_BKCF01000005.1"/>
</dbReference>
<dbReference type="Gene3D" id="3.30.1330.30">
    <property type="match status" value="1"/>
</dbReference>
<dbReference type="SUPFAM" id="SSF55315">
    <property type="entry name" value="L30e-like"/>
    <property type="match status" value="1"/>
</dbReference>
<comment type="similarity">
    <text evidence="1">Belongs to the class IV-like SAM-binding methyltransferase superfamily. RNA methyltransferase TrmH family.</text>
</comment>
<evidence type="ECO:0000256" key="1">
    <source>
        <dbReference type="ARBA" id="ARBA00007228"/>
    </source>
</evidence>
<evidence type="ECO:0000256" key="2">
    <source>
        <dbReference type="ARBA" id="ARBA00022603"/>
    </source>
</evidence>
<dbReference type="InterPro" id="IPR029064">
    <property type="entry name" value="Ribosomal_eL30-like_sf"/>
</dbReference>
<dbReference type="OrthoDB" id="9785673at2"/>
<dbReference type="Pfam" id="PF00588">
    <property type="entry name" value="SpoU_methylase"/>
    <property type="match status" value="1"/>
</dbReference>
<dbReference type="InterPro" id="IPR029028">
    <property type="entry name" value="Alpha/beta_knot_MTases"/>
</dbReference>
<dbReference type="PANTHER" id="PTHR43191:SF2">
    <property type="entry name" value="RRNA METHYLTRANSFERASE 3, MITOCHONDRIAL"/>
    <property type="match status" value="1"/>
</dbReference>
<feature type="domain" description="MRM3-like substrate binding" evidence="5">
    <location>
        <begin position="5"/>
        <end position="76"/>
    </location>
</feature>
<sequence length="242" mass="26454">MISKSQIKLITSLKQKKYRAIEGLFVAEGPKVIAELIASNMELHSHFSSEINAVENDKTHKITATELKKISFLTTANKSLALFEIPQISEVNKSGLTVVLDAIRDPGNLGTIIRLCDWFGVEQLVCSLDTVDCYNPKVIQATMGSIARVNVHYIDVSAFIKNTELPVYGGVMNGNSIYNEALPADAIVVLGNEANGISKVIMEQLTHRITIPQFGKSQETDSLNVATATAVLLSEFRRTTGM</sequence>
<dbReference type="InterPro" id="IPR051259">
    <property type="entry name" value="rRNA_Methyltransferase"/>
</dbReference>
<evidence type="ECO:0000256" key="3">
    <source>
        <dbReference type="ARBA" id="ARBA00022679"/>
    </source>
</evidence>
<proteinExistence type="inferred from homology"/>
<dbReference type="InterPro" id="IPR029026">
    <property type="entry name" value="tRNA_m1G_MTases_N"/>
</dbReference>
<name>A0A5J4FXP6_9FLAO</name>
<dbReference type="InterPro" id="IPR001537">
    <property type="entry name" value="SpoU_MeTrfase"/>
</dbReference>
<evidence type="ECO:0000313" key="7">
    <source>
        <dbReference type="Proteomes" id="UP000326994"/>
    </source>
</evidence>